<keyword evidence="4" id="KW-0808">Transferase</keyword>
<dbReference type="InterPro" id="IPR036890">
    <property type="entry name" value="HATPase_C_sf"/>
</dbReference>
<dbReference type="CDD" id="cd00082">
    <property type="entry name" value="HisKA"/>
    <property type="match status" value="1"/>
</dbReference>
<dbReference type="SMART" id="SM00387">
    <property type="entry name" value="HATPase_c"/>
    <property type="match status" value="1"/>
</dbReference>
<dbReference type="InterPro" id="IPR050351">
    <property type="entry name" value="BphY/WalK/GraS-like"/>
</dbReference>
<dbReference type="AlphaFoldDB" id="A0A1F6C3Q7"/>
<evidence type="ECO:0000256" key="2">
    <source>
        <dbReference type="ARBA" id="ARBA00012438"/>
    </source>
</evidence>
<comment type="caution">
    <text evidence="7">The sequence shown here is derived from an EMBL/GenBank/DDBJ whole genome shotgun (WGS) entry which is preliminary data.</text>
</comment>
<keyword evidence="3" id="KW-0597">Phosphoprotein</keyword>
<evidence type="ECO:0000313" key="7">
    <source>
        <dbReference type="EMBL" id="OGG43810.1"/>
    </source>
</evidence>
<evidence type="ECO:0000256" key="1">
    <source>
        <dbReference type="ARBA" id="ARBA00000085"/>
    </source>
</evidence>
<evidence type="ECO:0000259" key="6">
    <source>
        <dbReference type="PROSITE" id="PS50109"/>
    </source>
</evidence>
<accession>A0A1F6C3Q7</accession>
<dbReference type="PANTHER" id="PTHR42878">
    <property type="entry name" value="TWO-COMPONENT HISTIDINE KINASE"/>
    <property type="match status" value="1"/>
</dbReference>
<dbReference type="EC" id="2.7.13.3" evidence="2"/>
<evidence type="ECO:0000256" key="4">
    <source>
        <dbReference type="ARBA" id="ARBA00022679"/>
    </source>
</evidence>
<evidence type="ECO:0000313" key="8">
    <source>
        <dbReference type="Proteomes" id="UP000178606"/>
    </source>
</evidence>
<dbReference type="GO" id="GO:0000155">
    <property type="term" value="F:phosphorelay sensor kinase activity"/>
    <property type="evidence" value="ECO:0007669"/>
    <property type="project" value="InterPro"/>
</dbReference>
<sequence>MQGFADALQEDYADRLDLTGQDYAWRIVTAARRMDTLIQDLLTYSRLSRADLRLHRIGLRGVAKDVLVQMEEEFRERNVQVTVQGPLPEVVGHRATLAQVLTNLLTNAVKFVNPDTPPRVRIWAEERDGWVRLCVEDNGIGIAPEHYERIFRVFERLHGVEAYPGTGIGLAIVRKGGERMGGRVGVESEVGRGSRFWVELLKPEDKP</sequence>
<dbReference type="GO" id="GO:0030295">
    <property type="term" value="F:protein kinase activator activity"/>
    <property type="evidence" value="ECO:0007669"/>
    <property type="project" value="TreeGrafter"/>
</dbReference>
<dbReference type="InterPro" id="IPR005467">
    <property type="entry name" value="His_kinase_dom"/>
</dbReference>
<protein>
    <recommendedName>
        <fullName evidence="2">histidine kinase</fullName>
        <ecNumber evidence="2">2.7.13.3</ecNumber>
    </recommendedName>
</protein>
<dbReference type="GO" id="GO:0000156">
    <property type="term" value="F:phosphorelay response regulator activity"/>
    <property type="evidence" value="ECO:0007669"/>
    <property type="project" value="TreeGrafter"/>
</dbReference>
<dbReference type="PROSITE" id="PS50109">
    <property type="entry name" value="HIS_KIN"/>
    <property type="match status" value="1"/>
</dbReference>
<dbReference type="Proteomes" id="UP000178606">
    <property type="component" value="Unassembled WGS sequence"/>
</dbReference>
<keyword evidence="5" id="KW-0418">Kinase</keyword>
<dbReference type="InterPro" id="IPR003594">
    <property type="entry name" value="HATPase_dom"/>
</dbReference>
<comment type="catalytic activity">
    <reaction evidence="1">
        <text>ATP + protein L-histidine = ADP + protein N-phospho-L-histidine.</text>
        <dbReference type="EC" id="2.7.13.3"/>
    </reaction>
</comment>
<dbReference type="InterPro" id="IPR036097">
    <property type="entry name" value="HisK_dim/P_sf"/>
</dbReference>
<dbReference type="PRINTS" id="PR00344">
    <property type="entry name" value="BCTRLSENSOR"/>
</dbReference>
<dbReference type="Gene3D" id="1.10.287.130">
    <property type="match status" value="1"/>
</dbReference>
<dbReference type="GO" id="GO:0007234">
    <property type="term" value="P:osmosensory signaling via phosphorelay pathway"/>
    <property type="evidence" value="ECO:0007669"/>
    <property type="project" value="TreeGrafter"/>
</dbReference>
<dbReference type="PANTHER" id="PTHR42878:SF15">
    <property type="entry name" value="BACTERIOPHYTOCHROME"/>
    <property type="match status" value="1"/>
</dbReference>
<dbReference type="Gene3D" id="3.30.565.10">
    <property type="entry name" value="Histidine kinase-like ATPase, C-terminal domain"/>
    <property type="match status" value="1"/>
</dbReference>
<organism evidence="7 8">
    <name type="scientific">Handelsmanbacteria sp. (strain RIFCSPLOWO2_12_FULL_64_10)</name>
    <dbReference type="NCBI Taxonomy" id="1817868"/>
    <lineage>
        <taxon>Bacteria</taxon>
        <taxon>Candidatus Handelsmaniibacteriota</taxon>
    </lineage>
</organism>
<dbReference type="SUPFAM" id="SSF47384">
    <property type="entry name" value="Homodimeric domain of signal transducing histidine kinase"/>
    <property type="match status" value="1"/>
</dbReference>
<evidence type="ECO:0000256" key="3">
    <source>
        <dbReference type="ARBA" id="ARBA00022553"/>
    </source>
</evidence>
<feature type="domain" description="Histidine kinase" evidence="6">
    <location>
        <begin position="1"/>
        <end position="204"/>
    </location>
</feature>
<reference evidence="7 8" key="1">
    <citation type="journal article" date="2016" name="Nat. Commun.">
        <title>Thousands of microbial genomes shed light on interconnected biogeochemical processes in an aquifer system.</title>
        <authorList>
            <person name="Anantharaman K."/>
            <person name="Brown C.T."/>
            <person name="Hug L.A."/>
            <person name="Sharon I."/>
            <person name="Castelle C.J."/>
            <person name="Probst A.J."/>
            <person name="Thomas B.C."/>
            <person name="Singh A."/>
            <person name="Wilkins M.J."/>
            <person name="Karaoz U."/>
            <person name="Brodie E.L."/>
            <person name="Williams K.H."/>
            <person name="Hubbard S.S."/>
            <person name="Banfield J.F."/>
        </authorList>
    </citation>
    <scope>NUCLEOTIDE SEQUENCE [LARGE SCALE GENOMIC DNA]</scope>
    <source>
        <strain evidence="8">RIFCSPLOWO2_12_FULL_64_10</strain>
    </source>
</reference>
<dbReference type="Pfam" id="PF02518">
    <property type="entry name" value="HATPase_c"/>
    <property type="match status" value="1"/>
</dbReference>
<dbReference type="InterPro" id="IPR004358">
    <property type="entry name" value="Sig_transdc_His_kin-like_C"/>
</dbReference>
<dbReference type="InterPro" id="IPR003661">
    <property type="entry name" value="HisK_dim/P_dom"/>
</dbReference>
<proteinExistence type="predicted"/>
<name>A0A1F6C3Q7_HANXR</name>
<dbReference type="SUPFAM" id="SSF55874">
    <property type="entry name" value="ATPase domain of HSP90 chaperone/DNA topoisomerase II/histidine kinase"/>
    <property type="match status" value="1"/>
</dbReference>
<gene>
    <name evidence="7" type="ORF">A3F84_20140</name>
</gene>
<evidence type="ECO:0000256" key="5">
    <source>
        <dbReference type="ARBA" id="ARBA00022777"/>
    </source>
</evidence>
<dbReference type="EMBL" id="MFKF01000425">
    <property type="protein sequence ID" value="OGG43810.1"/>
    <property type="molecule type" value="Genomic_DNA"/>
</dbReference>